<feature type="domain" description="Dimethylamine monooxygenase subunit DmmA-like N-terminal" evidence="8">
    <location>
        <begin position="74"/>
        <end position="122"/>
    </location>
</feature>
<dbReference type="Pfam" id="PF22290">
    <property type="entry name" value="DmmA-like_N"/>
    <property type="match status" value="1"/>
</dbReference>
<evidence type="ECO:0000259" key="8">
    <source>
        <dbReference type="Pfam" id="PF22290"/>
    </source>
</evidence>
<dbReference type="Pfam" id="PF22289">
    <property type="entry name" value="DmmA-like_C"/>
    <property type="match status" value="1"/>
</dbReference>
<dbReference type="GO" id="GO:0016491">
    <property type="term" value="F:oxidoreductase activity"/>
    <property type="evidence" value="ECO:0007669"/>
    <property type="project" value="UniProtKB-KW"/>
</dbReference>
<evidence type="ECO:0000256" key="3">
    <source>
        <dbReference type="ARBA" id="ARBA00022723"/>
    </source>
</evidence>
<keyword evidence="2" id="KW-0001">2Fe-2S</keyword>
<dbReference type="InterPro" id="IPR048037">
    <property type="entry name" value="DmmA-like_C"/>
</dbReference>
<reference evidence="9 10" key="1">
    <citation type="submission" date="2017-10" db="EMBL/GenBank/DDBJ databases">
        <title>Genome announcement of Methylocella silvestris TVC from permafrost.</title>
        <authorList>
            <person name="Wang J."/>
            <person name="Geng K."/>
            <person name="Ul-Haque F."/>
            <person name="Crombie A.T."/>
            <person name="Street L.E."/>
            <person name="Wookey P.A."/>
            <person name="Murrell J.C."/>
            <person name="Pratscher J."/>
        </authorList>
    </citation>
    <scope>NUCLEOTIDE SEQUENCE [LARGE SCALE GENOMIC DNA]</scope>
    <source>
        <strain evidence="9 10">TVC</strain>
    </source>
</reference>
<protein>
    <submittedName>
        <fullName evidence="9">Uncharacterized protein</fullName>
    </submittedName>
</protein>
<keyword evidence="4" id="KW-0560">Oxidoreductase</keyword>
<dbReference type="Proteomes" id="UP000236286">
    <property type="component" value="Unassembled WGS sequence"/>
</dbReference>
<organism evidence="9 10">
    <name type="scientific">Methylocella silvestris</name>
    <dbReference type="NCBI Taxonomy" id="199596"/>
    <lineage>
        <taxon>Bacteria</taxon>
        <taxon>Pseudomonadati</taxon>
        <taxon>Pseudomonadota</taxon>
        <taxon>Alphaproteobacteria</taxon>
        <taxon>Hyphomicrobiales</taxon>
        <taxon>Beijerinckiaceae</taxon>
        <taxon>Methylocella</taxon>
    </lineage>
</organism>
<dbReference type="GO" id="GO:0046872">
    <property type="term" value="F:metal ion binding"/>
    <property type="evidence" value="ECO:0007669"/>
    <property type="project" value="UniProtKB-KW"/>
</dbReference>
<dbReference type="InterPro" id="IPR054582">
    <property type="entry name" value="DmmA-like_N"/>
</dbReference>
<proteinExistence type="predicted"/>
<name>A0A2J7TMP5_METSI</name>
<evidence type="ECO:0000256" key="6">
    <source>
        <dbReference type="ARBA" id="ARBA00023014"/>
    </source>
</evidence>
<keyword evidence="5" id="KW-0408">Iron</keyword>
<comment type="caution">
    <text evidence="9">The sequence shown here is derived from an EMBL/GenBank/DDBJ whole genome shotgun (WGS) entry which is preliminary data.</text>
</comment>
<keyword evidence="1" id="KW-0285">Flavoprotein</keyword>
<dbReference type="EMBL" id="PDZR01000001">
    <property type="protein sequence ID" value="PNG28030.1"/>
    <property type="molecule type" value="Genomic_DNA"/>
</dbReference>
<evidence type="ECO:0000313" key="9">
    <source>
        <dbReference type="EMBL" id="PNG28030.1"/>
    </source>
</evidence>
<dbReference type="AlphaFoldDB" id="A0A2J7TMP5"/>
<evidence type="ECO:0000259" key="7">
    <source>
        <dbReference type="Pfam" id="PF22289"/>
    </source>
</evidence>
<evidence type="ECO:0000256" key="1">
    <source>
        <dbReference type="ARBA" id="ARBA00022630"/>
    </source>
</evidence>
<evidence type="ECO:0000256" key="2">
    <source>
        <dbReference type="ARBA" id="ARBA00022714"/>
    </source>
</evidence>
<dbReference type="OrthoDB" id="6955242at2"/>
<evidence type="ECO:0000256" key="4">
    <source>
        <dbReference type="ARBA" id="ARBA00023002"/>
    </source>
</evidence>
<dbReference type="NCBIfam" id="NF041259">
    <property type="entry name" value="mono_DmmA_fam"/>
    <property type="match status" value="1"/>
</dbReference>
<evidence type="ECO:0000256" key="5">
    <source>
        <dbReference type="ARBA" id="ARBA00023004"/>
    </source>
</evidence>
<accession>A0A2J7TMP5</accession>
<dbReference type="RefSeq" id="WP_102842334.1">
    <property type="nucleotide sequence ID" value="NZ_PDZR01000001.1"/>
</dbReference>
<evidence type="ECO:0000313" key="10">
    <source>
        <dbReference type="Proteomes" id="UP000236286"/>
    </source>
</evidence>
<dbReference type="GO" id="GO:0051537">
    <property type="term" value="F:2 iron, 2 sulfur cluster binding"/>
    <property type="evidence" value="ECO:0007669"/>
    <property type="project" value="UniProtKB-KW"/>
</dbReference>
<keyword evidence="3" id="KW-0479">Metal-binding</keyword>
<sequence length="195" mass="21296">MPVSGIVSRPTYEALAIDPAGRRHLFVADHAFEPDPGVFAALPSEAPVELWRALAEARVGSGAGPRANALARDFRSTTQLLDALAYRLERERVGLRLYAVGLESFVWDVARLARGLGMDSSEYRLSHVGSNRRRVYCVHCRAITENVATNVVACSGCGANLFVRDHFSRRLAAFMGFQIDAEAPGEVPPIEEAFP</sequence>
<gene>
    <name evidence="9" type="ORF">CR492_01765</name>
</gene>
<keyword evidence="6" id="KW-0411">Iron-sulfur</keyword>
<feature type="domain" description="Dimethylamine monooxygenase subunit DmmA-like C-terminal" evidence="7">
    <location>
        <begin position="134"/>
        <end position="176"/>
    </location>
</feature>